<dbReference type="InterPro" id="IPR000182">
    <property type="entry name" value="GNAT_dom"/>
</dbReference>
<comment type="caution">
    <text evidence="2">The sequence shown here is derived from an EMBL/GenBank/DDBJ whole genome shotgun (WGS) entry which is preliminary data.</text>
</comment>
<keyword evidence="3" id="KW-1185">Reference proteome</keyword>
<dbReference type="PROSITE" id="PS51186">
    <property type="entry name" value="GNAT"/>
    <property type="match status" value="1"/>
</dbReference>
<dbReference type="CDD" id="cd04301">
    <property type="entry name" value="NAT_SF"/>
    <property type="match status" value="1"/>
</dbReference>
<dbReference type="InterPro" id="IPR016181">
    <property type="entry name" value="Acyl_CoA_acyltransferase"/>
</dbReference>
<protein>
    <submittedName>
        <fullName evidence="2">ElaA protein</fullName>
    </submittedName>
</protein>
<name>A0ABU1W309_9GAMM</name>
<dbReference type="Pfam" id="PF13673">
    <property type="entry name" value="Acetyltransf_10"/>
    <property type="match status" value="1"/>
</dbReference>
<dbReference type="Gene3D" id="3.40.630.30">
    <property type="match status" value="1"/>
</dbReference>
<dbReference type="Proteomes" id="UP001257909">
    <property type="component" value="Unassembled WGS sequence"/>
</dbReference>
<evidence type="ECO:0000313" key="3">
    <source>
        <dbReference type="Proteomes" id="UP001257909"/>
    </source>
</evidence>
<dbReference type="RefSeq" id="WP_310280060.1">
    <property type="nucleotide sequence ID" value="NZ_JAVDWR010000012.1"/>
</dbReference>
<organism evidence="2 3">
    <name type="scientific">Rheinheimera soli</name>
    <dbReference type="NCBI Taxonomy" id="443616"/>
    <lineage>
        <taxon>Bacteria</taxon>
        <taxon>Pseudomonadati</taxon>
        <taxon>Pseudomonadota</taxon>
        <taxon>Gammaproteobacteria</taxon>
        <taxon>Chromatiales</taxon>
        <taxon>Chromatiaceae</taxon>
        <taxon>Rheinheimera</taxon>
    </lineage>
</organism>
<accession>A0ABU1W309</accession>
<sequence>MEWQVAGFSQLDSYTVYAMLQLRVDVFVVEQNCPYPELDNKDLHPQTRHILLKKGDKILAYARVLAPGVSYENSPALGRICVSQTARRLALGRGLMDKALDVASSCWPDLDIRISAQCYLQRFYESFGFISCSEPYLEDDIPHLEMARPAKPLSSAQL</sequence>
<reference evidence="2 3" key="1">
    <citation type="submission" date="2023-07" db="EMBL/GenBank/DDBJ databases">
        <title>Sorghum-associated microbial communities from plants grown in Nebraska, USA.</title>
        <authorList>
            <person name="Schachtman D."/>
        </authorList>
    </citation>
    <scope>NUCLEOTIDE SEQUENCE [LARGE SCALE GENOMIC DNA]</scope>
    <source>
        <strain evidence="2 3">4138</strain>
    </source>
</reference>
<evidence type="ECO:0000313" key="2">
    <source>
        <dbReference type="EMBL" id="MDR7122133.1"/>
    </source>
</evidence>
<feature type="domain" description="N-acetyltransferase" evidence="1">
    <location>
        <begin position="6"/>
        <end position="151"/>
    </location>
</feature>
<dbReference type="EMBL" id="JAVDWR010000012">
    <property type="protein sequence ID" value="MDR7122133.1"/>
    <property type="molecule type" value="Genomic_DNA"/>
</dbReference>
<proteinExistence type="predicted"/>
<evidence type="ECO:0000259" key="1">
    <source>
        <dbReference type="PROSITE" id="PS51186"/>
    </source>
</evidence>
<dbReference type="SUPFAM" id="SSF55729">
    <property type="entry name" value="Acyl-CoA N-acyltransferases (Nat)"/>
    <property type="match status" value="1"/>
</dbReference>
<gene>
    <name evidence="2" type="ORF">J2W69_003090</name>
</gene>